<name>A0A9P8CLJ5_9HYPO</name>
<protein>
    <submittedName>
        <fullName evidence="1">Uncharacterized protein</fullName>
    </submittedName>
</protein>
<dbReference type="GeneID" id="70295016"/>
<dbReference type="RefSeq" id="XP_046115009.1">
    <property type="nucleotide sequence ID" value="XM_046264113.1"/>
</dbReference>
<organism evidence="1 2">
    <name type="scientific">Emericellopsis atlantica</name>
    <dbReference type="NCBI Taxonomy" id="2614577"/>
    <lineage>
        <taxon>Eukaryota</taxon>
        <taxon>Fungi</taxon>
        <taxon>Dikarya</taxon>
        <taxon>Ascomycota</taxon>
        <taxon>Pezizomycotina</taxon>
        <taxon>Sordariomycetes</taxon>
        <taxon>Hypocreomycetidae</taxon>
        <taxon>Hypocreales</taxon>
        <taxon>Bionectriaceae</taxon>
        <taxon>Emericellopsis</taxon>
    </lineage>
</organism>
<accession>A0A9P8CLJ5</accession>
<evidence type="ECO:0000313" key="1">
    <source>
        <dbReference type="EMBL" id="KAG9251085.1"/>
    </source>
</evidence>
<keyword evidence="2" id="KW-1185">Reference proteome</keyword>
<reference evidence="1" key="1">
    <citation type="journal article" date="2021" name="IMA Fungus">
        <title>Genomic characterization of three marine fungi, including Emericellopsis atlantica sp. nov. with signatures of a generalist lifestyle and marine biomass degradation.</title>
        <authorList>
            <person name="Hagestad O.C."/>
            <person name="Hou L."/>
            <person name="Andersen J.H."/>
            <person name="Hansen E.H."/>
            <person name="Altermark B."/>
            <person name="Li C."/>
            <person name="Kuhnert E."/>
            <person name="Cox R.J."/>
            <person name="Crous P.W."/>
            <person name="Spatafora J.W."/>
            <person name="Lail K."/>
            <person name="Amirebrahimi M."/>
            <person name="Lipzen A."/>
            <person name="Pangilinan J."/>
            <person name="Andreopoulos W."/>
            <person name="Hayes R.D."/>
            <person name="Ng V."/>
            <person name="Grigoriev I.V."/>
            <person name="Jackson S.A."/>
            <person name="Sutton T.D.S."/>
            <person name="Dobson A.D.W."/>
            <person name="Rama T."/>
        </authorList>
    </citation>
    <scope>NUCLEOTIDE SEQUENCE</scope>
    <source>
        <strain evidence="1">TS7</strain>
    </source>
</reference>
<dbReference type="Gene3D" id="3.30.559.10">
    <property type="entry name" value="Chloramphenicol acetyltransferase-like domain"/>
    <property type="match status" value="2"/>
</dbReference>
<comment type="caution">
    <text evidence="1">The sequence shown here is derived from an EMBL/GenBank/DDBJ whole genome shotgun (WGS) entry which is preliminary data.</text>
</comment>
<evidence type="ECO:0000313" key="2">
    <source>
        <dbReference type="Proteomes" id="UP000887229"/>
    </source>
</evidence>
<dbReference type="OrthoDB" id="21502at2759"/>
<gene>
    <name evidence="1" type="ORF">F5Z01DRAFT_664548</name>
</gene>
<proteinExistence type="predicted"/>
<dbReference type="InterPro" id="IPR023213">
    <property type="entry name" value="CAT-like_dom_sf"/>
</dbReference>
<dbReference type="Proteomes" id="UP000887229">
    <property type="component" value="Unassembled WGS sequence"/>
</dbReference>
<dbReference type="AlphaFoldDB" id="A0A9P8CLJ5"/>
<dbReference type="EMBL" id="MU251271">
    <property type="protein sequence ID" value="KAG9251085.1"/>
    <property type="molecule type" value="Genomic_DNA"/>
</dbReference>
<sequence>MFGFGGPAAPARVATDRVVPVGFFDNTIIFRTFVLYTLFAFDDVLDPERLRTSLERVVARPGWNKLGARVRRNASGDLDHHIPVSYSEERPAIGYDHLDLSDVSLEDHPAASHIPKPPQDGYPAVVGDPDKLVDLYSGPAIPKGLNDYIYSDRPELGLRVVSFKNKTIVVLHWIHLAFDATAKKALLDAWMLMLQGREDEIPEPLAPDNYILENVGKNAPQPHALASNRVYTLGLVTWVLRNIYSLAISTKEHRMLCVPPGFLNKLRKQALDEVKEKAVEAGQEDVSFLSEGDVLLAWTTRLAMTASLSRDSETTVAVQQAYQFRPVLKDLNPEGRPFLSNCVSFLVSLMPAKDVLQKPLSHLASSIRNSIKEQGTREQVEAYTSLVREDPANRAPPFFGESGMQLIMFSNWSKSNMFATDLSAAAVNPRSEPLYPSYVQSVQGPYNFSDGIIVVGKDTQGNHWLSGYRAWGLWGLMEEEIARHRA</sequence>